<protein>
    <submittedName>
        <fullName evidence="1">CRISPR-associated protein Cas4/endonuclease Cas1 fusion</fullName>
        <ecNumber evidence="1">3.1.-.-</ecNumber>
    </submittedName>
</protein>
<dbReference type="GO" id="GO:0004519">
    <property type="term" value="F:endonuclease activity"/>
    <property type="evidence" value="ECO:0007669"/>
    <property type="project" value="UniProtKB-KW"/>
</dbReference>
<comment type="caution">
    <text evidence="1">The sequence shown here is derived from an EMBL/GenBank/DDBJ whole genome shotgun (WGS) entry which is preliminary data.</text>
</comment>
<reference evidence="1 2" key="1">
    <citation type="submission" date="2018-03" db="EMBL/GenBank/DDBJ databases">
        <title>Draft Genome Sequences of the Obligatory Marine Myxobacteria Enhygromyxa salina SWB005.</title>
        <authorList>
            <person name="Poehlein A."/>
            <person name="Moghaddam J.A."/>
            <person name="Harms H."/>
            <person name="Alanjari M."/>
            <person name="Koenig G.M."/>
            <person name="Daniel R."/>
            <person name="Schaeberle T.F."/>
        </authorList>
    </citation>
    <scope>NUCLEOTIDE SEQUENCE [LARGE SCALE GENOMIC DNA]</scope>
    <source>
        <strain evidence="1 2">SWB005</strain>
    </source>
</reference>
<dbReference type="Proteomes" id="UP000237968">
    <property type="component" value="Unassembled WGS sequence"/>
</dbReference>
<keyword evidence="1" id="KW-0255">Endonuclease</keyword>
<dbReference type="InterPro" id="IPR050646">
    <property type="entry name" value="Cas1"/>
</dbReference>
<dbReference type="InterPro" id="IPR042206">
    <property type="entry name" value="CRISPR-assoc_Cas1_C"/>
</dbReference>
<dbReference type="EMBL" id="PVNK01000093">
    <property type="protein sequence ID" value="PRQ03332.1"/>
    <property type="molecule type" value="Genomic_DNA"/>
</dbReference>
<dbReference type="AlphaFoldDB" id="A0A2S9YE72"/>
<dbReference type="Gene3D" id="1.20.120.920">
    <property type="entry name" value="CRISPR-associated endonuclease Cas1, C-terminal domain"/>
    <property type="match status" value="1"/>
</dbReference>
<dbReference type="PANTHER" id="PTHR34353">
    <property type="entry name" value="CRISPR-ASSOCIATED ENDONUCLEASE CAS1 1"/>
    <property type="match status" value="1"/>
</dbReference>
<dbReference type="PANTHER" id="PTHR34353:SF2">
    <property type="entry name" value="CRISPR-ASSOCIATED ENDONUCLEASE CAS1 1"/>
    <property type="match status" value="1"/>
</dbReference>
<dbReference type="EC" id="3.1.-.-" evidence="1"/>
<evidence type="ECO:0000313" key="1">
    <source>
        <dbReference type="EMBL" id="PRQ03332.1"/>
    </source>
</evidence>
<gene>
    <name evidence="1" type="ORF">ENSA5_16860</name>
</gene>
<proteinExistence type="predicted"/>
<evidence type="ECO:0000313" key="2">
    <source>
        <dbReference type="Proteomes" id="UP000237968"/>
    </source>
</evidence>
<accession>A0A2S9YE72</accession>
<keyword evidence="1" id="KW-0540">Nuclease</keyword>
<sequence>MLATGGISRDDFSLSPAGVYLSDAGRRKLIAAHERRAREETTHPRFGYRMSYRRILELEIRVLGKYLLGEVDEYAPIWTR</sequence>
<organism evidence="1 2">
    <name type="scientific">Enhygromyxa salina</name>
    <dbReference type="NCBI Taxonomy" id="215803"/>
    <lineage>
        <taxon>Bacteria</taxon>
        <taxon>Pseudomonadati</taxon>
        <taxon>Myxococcota</taxon>
        <taxon>Polyangia</taxon>
        <taxon>Nannocystales</taxon>
        <taxon>Nannocystaceae</taxon>
        <taxon>Enhygromyxa</taxon>
    </lineage>
</organism>
<dbReference type="GO" id="GO:0016787">
    <property type="term" value="F:hydrolase activity"/>
    <property type="evidence" value="ECO:0007669"/>
    <property type="project" value="UniProtKB-KW"/>
</dbReference>
<keyword evidence="2" id="KW-1185">Reference proteome</keyword>
<keyword evidence="1" id="KW-0378">Hydrolase</keyword>
<name>A0A2S9YE72_9BACT</name>